<dbReference type="InterPro" id="IPR057005">
    <property type="entry name" value="Phage_TAC_17"/>
</dbReference>
<dbReference type="AlphaFoldDB" id="A0A644ZMN0"/>
<evidence type="ECO:0000313" key="1">
    <source>
        <dbReference type="EMBL" id="MPM42082.1"/>
    </source>
</evidence>
<accession>A0A644ZMN0</accession>
<organism evidence="1">
    <name type="scientific">bioreactor metagenome</name>
    <dbReference type="NCBI Taxonomy" id="1076179"/>
    <lineage>
        <taxon>unclassified sequences</taxon>
        <taxon>metagenomes</taxon>
        <taxon>ecological metagenomes</taxon>
    </lineage>
</organism>
<dbReference type="Pfam" id="PF23803">
    <property type="entry name" value="Phage_TAC_17"/>
    <property type="match status" value="1"/>
</dbReference>
<reference evidence="1" key="1">
    <citation type="submission" date="2019-08" db="EMBL/GenBank/DDBJ databases">
        <authorList>
            <person name="Kucharzyk K."/>
            <person name="Murdoch R.W."/>
            <person name="Higgins S."/>
            <person name="Loffler F."/>
        </authorList>
    </citation>
    <scope>NUCLEOTIDE SEQUENCE</scope>
</reference>
<comment type="caution">
    <text evidence="1">The sequence shown here is derived from an EMBL/GenBank/DDBJ whole genome shotgun (WGS) entry which is preliminary data.</text>
</comment>
<gene>
    <name evidence="1" type="ORF">SDC9_88744</name>
</gene>
<proteinExistence type="predicted"/>
<protein>
    <submittedName>
        <fullName evidence="1">Uncharacterized protein</fullName>
    </submittedName>
</protein>
<name>A0A644ZMN0_9ZZZZ</name>
<dbReference type="EMBL" id="VSSQ01009595">
    <property type="protein sequence ID" value="MPM42082.1"/>
    <property type="molecule type" value="Genomic_DNA"/>
</dbReference>
<sequence>MIAKKVKYEDFNGNEVEEVLRFNLTKAELTKLELGRKGGTSEYIKEAVESGDSGKLVDLFYNMLLDSYGVKSEDGKRFVKNARIREDFESSAAFSAIFMEIMQTPEVAESFFKAVTNQ</sequence>